<dbReference type="GO" id="GO:0030686">
    <property type="term" value="C:90S preribosome"/>
    <property type="evidence" value="ECO:0007669"/>
    <property type="project" value="TreeGrafter"/>
</dbReference>
<gene>
    <name evidence="2" type="ORF">BpHYR1_017169</name>
</gene>
<dbReference type="SUPFAM" id="SSF55729">
    <property type="entry name" value="Acyl-CoA N-acyltransferases (Nat)"/>
    <property type="match status" value="1"/>
</dbReference>
<dbReference type="Proteomes" id="UP000276133">
    <property type="component" value="Unassembled WGS sequence"/>
</dbReference>
<proteinExistence type="predicted"/>
<dbReference type="PANTHER" id="PTHR10925:SF5">
    <property type="entry name" value="RNA CYTIDINE ACETYLTRANSFERASE"/>
    <property type="match status" value="1"/>
</dbReference>
<dbReference type="CDD" id="cd04301">
    <property type="entry name" value="NAT_SF"/>
    <property type="match status" value="1"/>
</dbReference>
<keyword evidence="2" id="KW-0808">Transferase</keyword>
<evidence type="ECO:0000259" key="1">
    <source>
        <dbReference type="PROSITE" id="PS51186"/>
    </source>
</evidence>
<dbReference type="InterPro" id="IPR016181">
    <property type="entry name" value="Acyl_CoA_acyltransferase"/>
</dbReference>
<dbReference type="GO" id="GO:1904812">
    <property type="term" value="P:rRNA acetylation involved in maturation of SSU-rRNA"/>
    <property type="evidence" value="ECO:0007669"/>
    <property type="project" value="TreeGrafter"/>
</dbReference>
<dbReference type="GO" id="GO:1990883">
    <property type="term" value="F:18S rRNA cytidine N-acetyltransferase activity"/>
    <property type="evidence" value="ECO:0007669"/>
    <property type="project" value="TreeGrafter"/>
</dbReference>
<reference evidence="2 3" key="1">
    <citation type="journal article" date="2018" name="Sci. Rep.">
        <title>Genomic signatures of local adaptation to the degree of environmental predictability in rotifers.</title>
        <authorList>
            <person name="Franch-Gras L."/>
            <person name="Hahn C."/>
            <person name="Garcia-Roger E.M."/>
            <person name="Carmona M.J."/>
            <person name="Serra M."/>
            <person name="Gomez A."/>
        </authorList>
    </citation>
    <scope>NUCLEOTIDE SEQUENCE [LARGE SCALE GENOMIC DNA]</scope>
    <source>
        <strain evidence="2">HYR1</strain>
    </source>
</reference>
<protein>
    <submittedName>
        <fullName evidence="2">N-acetyltransferase 10</fullName>
    </submittedName>
</protein>
<accession>A0A3M7SAU3</accession>
<organism evidence="2 3">
    <name type="scientific">Brachionus plicatilis</name>
    <name type="common">Marine rotifer</name>
    <name type="synonym">Brachionus muelleri</name>
    <dbReference type="NCBI Taxonomy" id="10195"/>
    <lineage>
        <taxon>Eukaryota</taxon>
        <taxon>Metazoa</taxon>
        <taxon>Spiralia</taxon>
        <taxon>Gnathifera</taxon>
        <taxon>Rotifera</taxon>
        <taxon>Eurotatoria</taxon>
        <taxon>Monogononta</taxon>
        <taxon>Pseudotrocha</taxon>
        <taxon>Ploima</taxon>
        <taxon>Brachionidae</taxon>
        <taxon>Brachionus</taxon>
    </lineage>
</organism>
<dbReference type="GO" id="GO:0000049">
    <property type="term" value="F:tRNA binding"/>
    <property type="evidence" value="ECO:0007669"/>
    <property type="project" value="TreeGrafter"/>
</dbReference>
<dbReference type="InterPro" id="IPR032672">
    <property type="entry name" value="TmcA/NAT10/Kre33"/>
</dbReference>
<comment type="caution">
    <text evidence="2">The sequence shown here is derived from an EMBL/GenBank/DDBJ whole genome shotgun (WGS) entry which is preliminary data.</text>
</comment>
<name>A0A3M7SAU3_BRAPC</name>
<dbReference type="InterPro" id="IPR000182">
    <property type="entry name" value="GNAT_dom"/>
</dbReference>
<dbReference type="GO" id="GO:0005730">
    <property type="term" value="C:nucleolus"/>
    <property type="evidence" value="ECO:0007669"/>
    <property type="project" value="TreeGrafter"/>
</dbReference>
<dbReference type="EMBL" id="REGN01001736">
    <property type="protein sequence ID" value="RNA32849.1"/>
    <property type="molecule type" value="Genomic_DNA"/>
</dbReference>
<keyword evidence="3" id="KW-1185">Reference proteome</keyword>
<dbReference type="Gene3D" id="3.40.630.30">
    <property type="match status" value="1"/>
</dbReference>
<sequence length="216" mass="25035">MLFQHWIHFVIKTQEIITIVCLEGEISRESVADNLQRGKRASGDLIPWTVSQQFQDDDFARLAGARIVRIATHPEYQGMGYGQRAMNLLRDYYEGKMLSLSEAPDQSQEIQTVESDQELGLLQEQIEPRKNLPPLLLKLSERRAEKLSYIGVSFGLTSDLFRFWKKLGFLPVYLRQTANELTGEHSCIVLKELNLEMKEKLSDSWLYHYFADSDYL</sequence>
<dbReference type="Pfam" id="PF13718">
    <property type="entry name" value="GNAT_acetyltr_2"/>
    <property type="match status" value="1"/>
</dbReference>
<evidence type="ECO:0000313" key="3">
    <source>
        <dbReference type="Proteomes" id="UP000276133"/>
    </source>
</evidence>
<feature type="domain" description="N-acetyltransferase" evidence="1">
    <location>
        <begin position="7"/>
        <end position="179"/>
    </location>
</feature>
<evidence type="ECO:0000313" key="2">
    <source>
        <dbReference type="EMBL" id="RNA32849.1"/>
    </source>
</evidence>
<dbReference type="OrthoDB" id="10067491at2759"/>
<dbReference type="AlphaFoldDB" id="A0A3M7SAU3"/>
<dbReference type="PROSITE" id="PS51186">
    <property type="entry name" value="GNAT"/>
    <property type="match status" value="1"/>
</dbReference>
<dbReference type="PANTHER" id="PTHR10925">
    <property type="entry name" value="N-ACETYLTRANSFERASE 10"/>
    <property type="match status" value="1"/>
</dbReference>
<dbReference type="STRING" id="10195.A0A3M7SAU3"/>